<feature type="domain" description="DALR anticodon binding" evidence="11">
    <location>
        <begin position="479"/>
        <end position="594"/>
    </location>
</feature>
<dbReference type="InterPro" id="IPR008909">
    <property type="entry name" value="DALR_anticod-bd"/>
</dbReference>
<feature type="region of interest" description="Disordered" evidence="10">
    <location>
        <begin position="50"/>
        <end position="77"/>
    </location>
</feature>
<name>A0A9N9AWJ1_9GLOM</name>
<dbReference type="InterPro" id="IPR005148">
    <property type="entry name" value="Arg-tRNA-synth_N"/>
</dbReference>
<evidence type="ECO:0000256" key="6">
    <source>
        <dbReference type="ARBA" id="ARBA00022917"/>
    </source>
</evidence>
<keyword evidence="14" id="KW-1185">Reference proteome</keyword>
<keyword evidence="7 9" id="KW-0030">Aminoacyl-tRNA synthetase</keyword>
<dbReference type="Proteomes" id="UP000789572">
    <property type="component" value="Unassembled WGS sequence"/>
</dbReference>
<dbReference type="GO" id="GO:0032543">
    <property type="term" value="P:mitochondrial translation"/>
    <property type="evidence" value="ECO:0007669"/>
    <property type="project" value="TreeGrafter"/>
</dbReference>
<dbReference type="GO" id="GO:0004814">
    <property type="term" value="F:arginine-tRNA ligase activity"/>
    <property type="evidence" value="ECO:0007669"/>
    <property type="project" value="UniProtKB-EC"/>
</dbReference>
<keyword evidence="3 9" id="KW-0436">Ligase</keyword>
<comment type="caution">
    <text evidence="13">The sequence shown here is derived from an EMBL/GenBank/DDBJ whole genome shotgun (WGS) entry which is preliminary data.</text>
</comment>
<dbReference type="SMART" id="SM00836">
    <property type="entry name" value="DALR_1"/>
    <property type="match status" value="1"/>
</dbReference>
<dbReference type="Pfam" id="PF00750">
    <property type="entry name" value="tRNA-synt_1d"/>
    <property type="match status" value="1"/>
</dbReference>
<dbReference type="PANTHER" id="PTHR11956:SF11">
    <property type="entry name" value="ARGININE--TRNA LIGASE, MITOCHONDRIAL-RELATED"/>
    <property type="match status" value="1"/>
</dbReference>
<dbReference type="SUPFAM" id="SSF52374">
    <property type="entry name" value="Nucleotidylyl transferase"/>
    <property type="match status" value="1"/>
</dbReference>
<dbReference type="SUPFAM" id="SSF55190">
    <property type="entry name" value="Arginyl-tRNA synthetase (ArgRS), N-terminal 'additional' domain"/>
    <property type="match status" value="1"/>
</dbReference>
<organism evidence="13 14">
    <name type="scientific">Paraglomus occultum</name>
    <dbReference type="NCBI Taxonomy" id="144539"/>
    <lineage>
        <taxon>Eukaryota</taxon>
        <taxon>Fungi</taxon>
        <taxon>Fungi incertae sedis</taxon>
        <taxon>Mucoromycota</taxon>
        <taxon>Glomeromycotina</taxon>
        <taxon>Glomeromycetes</taxon>
        <taxon>Paraglomerales</taxon>
        <taxon>Paraglomeraceae</taxon>
        <taxon>Paraglomus</taxon>
    </lineage>
</organism>
<dbReference type="GO" id="GO:0006420">
    <property type="term" value="P:arginyl-tRNA aminoacylation"/>
    <property type="evidence" value="ECO:0007669"/>
    <property type="project" value="InterPro"/>
</dbReference>
<dbReference type="EMBL" id="CAJVPJ010000638">
    <property type="protein sequence ID" value="CAG8545226.1"/>
    <property type="molecule type" value="Genomic_DNA"/>
</dbReference>
<evidence type="ECO:0000256" key="8">
    <source>
        <dbReference type="ARBA" id="ARBA00049339"/>
    </source>
</evidence>
<protein>
    <recommendedName>
        <fullName evidence="2">arginine--tRNA ligase</fullName>
        <ecNumber evidence="2">6.1.1.19</ecNumber>
    </recommendedName>
</protein>
<evidence type="ECO:0000256" key="7">
    <source>
        <dbReference type="ARBA" id="ARBA00023146"/>
    </source>
</evidence>
<evidence type="ECO:0000256" key="3">
    <source>
        <dbReference type="ARBA" id="ARBA00022598"/>
    </source>
</evidence>
<evidence type="ECO:0000313" key="13">
    <source>
        <dbReference type="EMBL" id="CAG8545226.1"/>
    </source>
</evidence>
<comment type="similarity">
    <text evidence="1 9">Belongs to the class-I aminoacyl-tRNA synthetase family.</text>
</comment>
<evidence type="ECO:0000259" key="11">
    <source>
        <dbReference type="SMART" id="SM00836"/>
    </source>
</evidence>
<dbReference type="PRINTS" id="PR01038">
    <property type="entry name" value="TRNASYNTHARG"/>
</dbReference>
<gene>
    <name evidence="13" type="ORF">POCULU_LOCUS4737</name>
</gene>
<dbReference type="Gene3D" id="1.10.730.10">
    <property type="entry name" value="Isoleucyl-tRNA Synthetase, Domain 1"/>
    <property type="match status" value="1"/>
</dbReference>
<dbReference type="InterPro" id="IPR035684">
    <property type="entry name" value="ArgRS_core"/>
</dbReference>
<dbReference type="PANTHER" id="PTHR11956">
    <property type="entry name" value="ARGINYL-TRNA SYNTHETASE"/>
    <property type="match status" value="1"/>
</dbReference>
<evidence type="ECO:0000259" key="12">
    <source>
        <dbReference type="SMART" id="SM01016"/>
    </source>
</evidence>
<dbReference type="Pfam" id="PF05746">
    <property type="entry name" value="DALR_1"/>
    <property type="match status" value="1"/>
</dbReference>
<dbReference type="SMART" id="SM01016">
    <property type="entry name" value="Arg_tRNA_synt_N"/>
    <property type="match status" value="1"/>
</dbReference>
<feature type="domain" description="Arginyl tRNA synthetase N-terminal" evidence="12">
    <location>
        <begin position="1"/>
        <end position="109"/>
    </location>
</feature>
<dbReference type="FunFam" id="1.10.730.10:FF:000006">
    <property type="entry name" value="Arginyl-tRNA synthetase 2, mitochondrial"/>
    <property type="match status" value="1"/>
</dbReference>
<dbReference type="OrthoDB" id="68056at2759"/>
<dbReference type="Gene3D" id="3.40.50.620">
    <property type="entry name" value="HUPs"/>
    <property type="match status" value="2"/>
</dbReference>
<evidence type="ECO:0000256" key="10">
    <source>
        <dbReference type="SAM" id="MobiDB-lite"/>
    </source>
</evidence>
<keyword evidence="5 9" id="KW-0067">ATP-binding</keyword>
<feature type="compositionally biased region" description="Basic and acidic residues" evidence="10">
    <location>
        <begin position="65"/>
        <end position="77"/>
    </location>
</feature>
<comment type="catalytic activity">
    <reaction evidence="8">
        <text>tRNA(Arg) + L-arginine + ATP = L-arginyl-tRNA(Arg) + AMP + diphosphate</text>
        <dbReference type="Rhea" id="RHEA:20301"/>
        <dbReference type="Rhea" id="RHEA-COMP:9658"/>
        <dbReference type="Rhea" id="RHEA-COMP:9673"/>
        <dbReference type="ChEBI" id="CHEBI:30616"/>
        <dbReference type="ChEBI" id="CHEBI:32682"/>
        <dbReference type="ChEBI" id="CHEBI:33019"/>
        <dbReference type="ChEBI" id="CHEBI:78442"/>
        <dbReference type="ChEBI" id="CHEBI:78513"/>
        <dbReference type="ChEBI" id="CHEBI:456215"/>
        <dbReference type="EC" id="6.1.1.19"/>
    </reaction>
</comment>
<keyword evidence="4 9" id="KW-0547">Nucleotide-binding</keyword>
<evidence type="ECO:0000256" key="5">
    <source>
        <dbReference type="ARBA" id="ARBA00022840"/>
    </source>
</evidence>
<keyword evidence="6 9" id="KW-0648">Protein biosynthesis</keyword>
<dbReference type="InterPro" id="IPR014729">
    <property type="entry name" value="Rossmann-like_a/b/a_fold"/>
</dbReference>
<evidence type="ECO:0000313" key="14">
    <source>
        <dbReference type="Proteomes" id="UP000789572"/>
    </source>
</evidence>
<dbReference type="GO" id="GO:0005739">
    <property type="term" value="C:mitochondrion"/>
    <property type="evidence" value="ECO:0007669"/>
    <property type="project" value="TreeGrafter"/>
</dbReference>
<evidence type="ECO:0000256" key="9">
    <source>
        <dbReference type="RuleBase" id="RU363038"/>
    </source>
</evidence>
<dbReference type="InterPro" id="IPR009080">
    <property type="entry name" value="tRNAsynth_Ia_anticodon-bd"/>
</dbReference>
<dbReference type="InterPro" id="IPR001278">
    <property type="entry name" value="Arg-tRNA-ligase"/>
</dbReference>
<dbReference type="InterPro" id="IPR036695">
    <property type="entry name" value="Arg-tRNA-synth_N_sf"/>
</dbReference>
<sequence length="594" mass="67292">MQFKQSIATQLSTITGHPETQLIEMIERPKNKDFGQFSIAVYKLMQGGMQKKRKPDEAKSVNVEENARAEEGGKRKTADEFCKELAEKFQSSPTISSTTPIGPYLNFHVKKPVFIQRVVDEVFGQKNLYGTFKSHGQGKTVVIDFSSPNIAKPFHSGHLKSTILGNFVKRIHDALGYKTIAINYLGDWGKQYGLLAVGFNTYGSHDELDKDSIKHLYDVYVKISQEAKHNPTIDQEANDYIKRMEDVERLLTTKNLLSTQDDGTCTIDLSEYNLGTPQIKRMDETSVYLLRDIAAATQRRQLYNFDQMFYVVGMSQQNHFQRLFKILELTQNREGNGGEKWAENLEHVGFGMIRGVSTRHGTAVFLKDILDTAKQRMLDIMMGNEEKYRDIVNSGPSRQAKKADNSRFVDNLSLDDDQMASSDEYNEVGLYGKEAAEKIADIVGISALVIHDFMRDRYKDYTFDWKKTIDAHGHNGVYLQYAHARLSSIEEKAGVTLNPKANIKALKEQAAFDLAYQISLYPEIVLQAYKDFQPCVIVNYLFNLSQSISHAHRTLRVKGMSPGVAEARLLLFWCARVTLGNGLNLLGLTPLEKM</sequence>
<evidence type="ECO:0000256" key="1">
    <source>
        <dbReference type="ARBA" id="ARBA00005594"/>
    </source>
</evidence>
<dbReference type="SUPFAM" id="SSF47323">
    <property type="entry name" value="Anticodon-binding domain of a subclass of class I aminoacyl-tRNA synthetases"/>
    <property type="match status" value="1"/>
</dbReference>
<dbReference type="GO" id="GO:0005524">
    <property type="term" value="F:ATP binding"/>
    <property type="evidence" value="ECO:0007669"/>
    <property type="project" value="UniProtKB-KW"/>
</dbReference>
<dbReference type="EC" id="6.1.1.19" evidence="2"/>
<reference evidence="13" key="1">
    <citation type="submission" date="2021-06" db="EMBL/GenBank/DDBJ databases">
        <authorList>
            <person name="Kallberg Y."/>
            <person name="Tangrot J."/>
            <person name="Rosling A."/>
        </authorList>
    </citation>
    <scope>NUCLEOTIDE SEQUENCE</scope>
    <source>
        <strain evidence="13">IA702</strain>
    </source>
</reference>
<proteinExistence type="inferred from homology"/>
<dbReference type="Gene3D" id="3.30.1360.70">
    <property type="entry name" value="Arginyl tRNA synthetase N-terminal domain"/>
    <property type="match status" value="1"/>
</dbReference>
<evidence type="ECO:0000256" key="2">
    <source>
        <dbReference type="ARBA" id="ARBA00012837"/>
    </source>
</evidence>
<evidence type="ECO:0000256" key="4">
    <source>
        <dbReference type="ARBA" id="ARBA00022741"/>
    </source>
</evidence>
<accession>A0A9N9AWJ1</accession>
<dbReference type="AlphaFoldDB" id="A0A9N9AWJ1"/>